<keyword evidence="2" id="KW-1185">Reference proteome</keyword>
<accession>A0A559MEC0</accession>
<dbReference type="AlphaFoldDB" id="A0A559MEC0"/>
<dbReference type="EMBL" id="QGML01000594">
    <property type="protein sequence ID" value="TVY91286.1"/>
    <property type="molecule type" value="Genomic_DNA"/>
</dbReference>
<reference evidence="1 2" key="1">
    <citation type="submission" date="2018-05" db="EMBL/GenBank/DDBJ databases">
        <title>Genome sequencing and assembly of the regulated plant pathogen Lachnellula willkommii and related sister species for the development of diagnostic species identification markers.</title>
        <authorList>
            <person name="Giroux E."/>
            <person name="Bilodeau G."/>
        </authorList>
    </citation>
    <scope>NUCLEOTIDE SEQUENCE [LARGE SCALE GENOMIC DNA]</scope>
    <source>
        <strain evidence="1 2">CBS 172.35</strain>
    </source>
</reference>
<gene>
    <name evidence="1" type="ORF">LAWI1_G005151</name>
</gene>
<evidence type="ECO:0000313" key="1">
    <source>
        <dbReference type="EMBL" id="TVY91286.1"/>
    </source>
</evidence>
<proteinExistence type="predicted"/>
<evidence type="ECO:0000313" key="2">
    <source>
        <dbReference type="Proteomes" id="UP000315522"/>
    </source>
</evidence>
<sequence>MDRPHGVTDDSEQARICESTELLSENSQIHAVGTSLSILNDGSIRGALLDKKLQPSSGDGFPWEKLPYELREKIFALVHQQGCSTQLKGRHPVYCKSYYERHSNMPALVVALRLLPKSYHHVLEWFCKFNHSFNTGANGLLSLSDMTQSELAAFKYLKIALNSDVHQVAKWRKSSSRYEFSTPTWFTAPFLHATNLRMLTLCVDPGPRAKARSDAMGFITEFPFWLQGCQALNRVSVETPTNFELMTRSARNKSLEKMVKRIDEKLGVKGYVAYEVGYNLEDDEVAEMWVWKVAKGGKPMDWTQDLGRAWSRRSGKEKPLCRSHWDFYDGAAELGLKDGQFVIENWNNWQGRTLTRFFRDRSE</sequence>
<protein>
    <submittedName>
        <fullName evidence="1">Uncharacterized protein</fullName>
    </submittedName>
</protein>
<organism evidence="1 2">
    <name type="scientific">Lachnellula willkommii</name>
    <dbReference type="NCBI Taxonomy" id="215461"/>
    <lineage>
        <taxon>Eukaryota</taxon>
        <taxon>Fungi</taxon>
        <taxon>Dikarya</taxon>
        <taxon>Ascomycota</taxon>
        <taxon>Pezizomycotina</taxon>
        <taxon>Leotiomycetes</taxon>
        <taxon>Helotiales</taxon>
        <taxon>Lachnaceae</taxon>
        <taxon>Lachnellula</taxon>
    </lineage>
</organism>
<dbReference type="Proteomes" id="UP000315522">
    <property type="component" value="Unassembled WGS sequence"/>
</dbReference>
<comment type="caution">
    <text evidence="1">The sequence shown here is derived from an EMBL/GenBank/DDBJ whole genome shotgun (WGS) entry which is preliminary data.</text>
</comment>
<name>A0A559MEC0_9HELO</name>